<proteinExistence type="predicted"/>
<sequence length="49" mass="6053">MINVNSITFIRSKTDKTYWHKQYKWYYTCRDIHDKCGCDDSFCIRKNLL</sequence>
<dbReference type="EMBL" id="MN739633">
    <property type="protein sequence ID" value="QHT17289.1"/>
    <property type="molecule type" value="Genomic_DNA"/>
</dbReference>
<organism evidence="1">
    <name type="scientific">viral metagenome</name>
    <dbReference type="NCBI Taxonomy" id="1070528"/>
    <lineage>
        <taxon>unclassified sequences</taxon>
        <taxon>metagenomes</taxon>
        <taxon>organismal metagenomes</taxon>
    </lineage>
</organism>
<evidence type="ECO:0000313" key="1">
    <source>
        <dbReference type="EMBL" id="QHT17289.1"/>
    </source>
</evidence>
<accession>A0A6C0DN43</accession>
<protein>
    <submittedName>
        <fullName evidence="1">Uncharacterized protein</fullName>
    </submittedName>
</protein>
<dbReference type="AlphaFoldDB" id="A0A6C0DN43"/>
<name>A0A6C0DN43_9ZZZZ</name>
<reference evidence="1" key="1">
    <citation type="journal article" date="2020" name="Nature">
        <title>Giant virus diversity and host interactions through global metagenomics.</title>
        <authorList>
            <person name="Schulz F."/>
            <person name="Roux S."/>
            <person name="Paez-Espino D."/>
            <person name="Jungbluth S."/>
            <person name="Walsh D.A."/>
            <person name="Denef V.J."/>
            <person name="McMahon K.D."/>
            <person name="Konstantinidis K.T."/>
            <person name="Eloe-Fadrosh E.A."/>
            <person name="Kyrpides N.C."/>
            <person name="Woyke T."/>
        </authorList>
    </citation>
    <scope>NUCLEOTIDE SEQUENCE</scope>
    <source>
        <strain evidence="1">GVMAG-M-3300023174-24</strain>
    </source>
</reference>